<evidence type="ECO:0000313" key="1">
    <source>
        <dbReference type="EMBL" id="DAE04014.1"/>
    </source>
</evidence>
<dbReference type="EMBL" id="BK015382">
    <property type="protein sequence ID" value="DAE04014.1"/>
    <property type="molecule type" value="Genomic_DNA"/>
</dbReference>
<organism evidence="1">
    <name type="scientific">Myoviridae sp. ctsGI2</name>
    <dbReference type="NCBI Taxonomy" id="2825188"/>
    <lineage>
        <taxon>Viruses</taxon>
        <taxon>Duplodnaviria</taxon>
        <taxon>Heunggongvirae</taxon>
        <taxon>Uroviricota</taxon>
        <taxon>Caudoviricetes</taxon>
    </lineage>
</organism>
<name>A0A8S5PAB6_9CAUD</name>
<accession>A0A8S5PAB6</accession>
<proteinExistence type="predicted"/>
<reference evidence="1" key="1">
    <citation type="journal article" date="2021" name="Proc. Natl. Acad. Sci. U.S.A.">
        <title>A Catalog of Tens of Thousands of Viruses from Human Metagenomes Reveals Hidden Associations with Chronic Diseases.</title>
        <authorList>
            <person name="Tisza M.J."/>
            <person name="Buck C.B."/>
        </authorList>
    </citation>
    <scope>NUCLEOTIDE SEQUENCE</scope>
    <source>
        <strain evidence="1">CtsGI2</strain>
    </source>
</reference>
<protein>
    <submittedName>
        <fullName evidence="1">Tegument protein</fullName>
    </submittedName>
</protein>
<sequence>MTEIEKLDAMLTELHVNHDLHRRFPEMDKDFSDKDWGWQVTVNDKNFGGNWDAICGYGSYGFKQGLLEVMGNIRDDNGVEGWLTAEQVVEIARKAGQQT</sequence>